<organism evidence="2">
    <name type="scientific">marine sediment metagenome</name>
    <dbReference type="NCBI Taxonomy" id="412755"/>
    <lineage>
        <taxon>unclassified sequences</taxon>
        <taxon>metagenomes</taxon>
        <taxon>ecological metagenomes</taxon>
    </lineage>
</organism>
<gene>
    <name evidence="2" type="ORF">LCGC14_2561130</name>
</gene>
<dbReference type="AlphaFoldDB" id="A0A0F9AK05"/>
<comment type="caution">
    <text evidence="2">The sequence shown here is derived from an EMBL/GenBank/DDBJ whole genome shotgun (WGS) entry which is preliminary data.</text>
</comment>
<dbReference type="Pfam" id="PF18857">
    <property type="entry name" value="LPD38"/>
    <property type="match status" value="1"/>
</dbReference>
<evidence type="ECO:0000313" key="2">
    <source>
        <dbReference type="EMBL" id="KKL09914.1"/>
    </source>
</evidence>
<reference evidence="2" key="1">
    <citation type="journal article" date="2015" name="Nature">
        <title>Complex archaea that bridge the gap between prokaryotes and eukaryotes.</title>
        <authorList>
            <person name="Spang A."/>
            <person name="Saw J.H."/>
            <person name="Jorgensen S.L."/>
            <person name="Zaremba-Niedzwiedzka K."/>
            <person name="Martijn J."/>
            <person name="Lind A.E."/>
            <person name="van Eijk R."/>
            <person name="Schleper C."/>
            <person name="Guy L."/>
            <person name="Ettema T.J."/>
        </authorList>
    </citation>
    <scope>NUCLEOTIDE SEQUENCE</scope>
</reference>
<feature type="domain" description="Large polyvalent protein associated" evidence="1">
    <location>
        <begin position="4"/>
        <end position="80"/>
    </location>
</feature>
<protein>
    <recommendedName>
        <fullName evidence="1">Large polyvalent protein associated domain-containing protein</fullName>
    </recommendedName>
</protein>
<feature type="non-terminal residue" evidence="2">
    <location>
        <position position="1"/>
    </location>
</feature>
<evidence type="ECO:0000259" key="1">
    <source>
        <dbReference type="Pfam" id="PF18857"/>
    </source>
</evidence>
<name>A0A0F9AK05_9ZZZZ</name>
<dbReference type="EMBL" id="LAZR01042276">
    <property type="protein sequence ID" value="KKL09914.1"/>
    <property type="molecule type" value="Genomic_DNA"/>
</dbReference>
<dbReference type="InterPro" id="IPR040561">
    <property type="entry name" value="LPD38"/>
</dbReference>
<proteinExistence type="predicted"/>
<accession>A0A0F9AK05</accession>
<sequence length="232" mass="26017">MLIPLQQRANENFFFNTPIVPKSLEDVEPRFQAKAFTGTIARKIGDILNVSPARIEQLNRDLFGTLGGQALRAADQVVERFGNNKVPAPSSVSADRLLLGRFFARRPSLNVQPIRKFYDDAARSEQAANTLRLVQRNQLAFASVVDRRTRDLALAPTYAAVRAQLSEIRKDIESVRALPGDLMNAQRKREVIDQLLRQMIELARVTNDAAERFQLDEPRPEPEVIAARSGGN</sequence>